<protein>
    <submittedName>
        <fullName evidence="2">Aminoacyl-histidine dipeptidase</fullName>
    </submittedName>
</protein>
<organism evidence="2 3">
    <name type="scientific">Paratrimastix pyriformis</name>
    <dbReference type="NCBI Taxonomy" id="342808"/>
    <lineage>
        <taxon>Eukaryota</taxon>
        <taxon>Metamonada</taxon>
        <taxon>Preaxostyla</taxon>
        <taxon>Paratrimastigidae</taxon>
        <taxon>Paratrimastix</taxon>
    </lineage>
</organism>
<proteinExistence type="predicted"/>
<evidence type="ECO:0000313" key="3">
    <source>
        <dbReference type="Proteomes" id="UP001141327"/>
    </source>
</evidence>
<gene>
    <name evidence="2" type="ORF">PAPYR_8280</name>
</gene>
<name>A0ABQ8UAY5_9EUKA</name>
<accession>A0ABQ8UAY5</accession>
<dbReference type="Proteomes" id="UP001141327">
    <property type="component" value="Unassembled WGS sequence"/>
</dbReference>
<dbReference type="EMBL" id="JAPMOS010000069">
    <property type="protein sequence ID" value="KAJ4456459.1"/>
    <property type="molecule type" value="Genomic_DNA"/>
</dbReference>
<dbReference type="InterPro" id="IPR001160">
    <property type="entry name" value="Peptidase_M20C"/>
</dbReference>
<reference evidence="2" key="1">
    <citation type="journal article" date="2022" name="bioRxiv">
        <title>Genomics of Preaxostyla Flagellates Illuminates Evolutionary Transitions and the Path Towards Mitochondrial Loss.</title>
        <authorList>
            <person name="Novak L.V.F."/>
            <person name="Treitli S.C."/>
            <person name="Pyrih J."/>
            <person name="Halakuc P."/>
            <person name="Pipaliya S.V."/>
            <person name="Vacek V."/>
            <person name="Brzon O."/>
            <person name="Soukal P."/>
            <person name="Eme L."/>
            <person name="Dacks J.B."/>
            <person name="Karnkowska A."/>
            <person name="Elias M."/>
            <person name="Hampl V."/>
        </authorList>
    </citation>
    <scope>NUCLEOTIDE SEQUENCE</scope>
    <source>
        <strain evidence="2">RCP-MX</strain>
    </source>
</reference>
<dbReference type="SUPFAM" id="SSF53187">
    <property type="entry name" value="Zn-dependent exopeptidases"/>
    <property type="match status" value="1"/>
</dbReference>
<dbReference type="PANTHER" id="PTHR43501:SF1">
    <property type="entry name" value="CYTOSOL NON-SPECIFIC DIPEPTIDASE"/>
    <property type="match status" value="1"/>
</dbReference>
<dbReference type="Pfam" id="PF07687">
    <property type="entry name" value="M20_dimer"/>
    <property type="match status" value="1"/>
</dbReference>
<dbReference type="Gene3D" id="3.40.630.10">
    <property type="entry name" value="Zn peptidases"/>
    <property type="match status" value="1"/>
</dbReference>
<comment type="caution">
    <text evidence="2">The sequence shown here is derived from an EMBL/GenBank/DDBJ whole genome shotgun (WGS) entry which is preliminary data.</text>
</comment>
<dbReference type="NCBIfam" id="TIGR01893">
    <property type="entry name" value="aa-his-dipept"/>
    <property type="match status" value="1"/>
</dbReference>
<dbReference type="PRINTS" id="PR00934">
    <property type="entry name" value="XHISDIPTASE"/>
</dbReference>
<evidence type="ECO:0000313" key="2">
    <source>
        <dbReference type="EMBL" id="KAJ4456459.1"/>
    </source>
</evidence>
<feature type="domain" description="Peptidase M20 dimerisation" evidence="1">
    <location>
        <begin position="212"/>
        <end position="294"/>
    </location>
</feature>
<dbReference type="InterPro" id="IPR011650">
    <property type="entry name" value="Peptidase_M20_dimer"/>
</dbReference>
<dbReference type="PANTHER" id="PTHR43501">
    <property type="entry name" value="CYTOSOL NON-SPECIFIC DIPEPTIDASE"/>
    <property type="match status" value="1"/>
</dbReference>
<keyword evidence="3" id="KW-1185">Reference proteome</keyword>
<sequence length="408" mass="43555">MEALLTQLPEPHSIWQQFHAISQIPRGSHNTEHIADWLVNFGREHGCEAQKDAAGNVVIRVPASAGKEDKPIVCLQGHMDMVCEKATDSAHNFATDPIQWRIVGEHLMANNTTLGADNGIGVAAAMVFVVDRSLVHGPLELLFTADEEVGLIGAAGLGTGVLKAQYLINCDSEEEHAICVGCAGGFVSKAKIPLTRLEAVPANMTLMHVHLTGLRGGHSGVDIHKEFGNGIKLLVRMLKHAQQQEFLLSSIKGGSAHNAIPREVHAMVYVPTPRVAEFTESLQRIAGAIGKEYATVEPHMVLNVTPTDSAEQMAPCDRLSTVRAINFLNTIPSGVLRSRAGGLPSPLTVVPPSATTSTAPCRFAQAVRHLRPFLPVEAASAHVLQLGPFLCELAGGTRAPRSATAARC</sequence>
<evidence type="ECO:0000259" key="1">
    <source>
        <dbReference type="Pfam" id="PF07687"/>
    </source>
</evidence>